<evidence type="ECO:0000259" key="8">
    <source>
        <dbReference type="PROSITE" id="PS50850"/>
    </source>
</evidence>
<dbReference type="RefSeq" id="WP_048082945.1">
    <property type="nucleotide sequence ID" value="NZ_JAPVER010000020.1"/>
</dbReference>
<dbReference type="PANTHER" id="PTHR23501">
    <property type="entry name" value="MAJOR FACILITATOR SUPERFAMILY"/>
    <property type="match status" value="1"/>
</dbReference>
<dbReference type="GO" id="GO:0005886">
    <property type="term" value="C:plasma membrane"/>
    <property type="evidence" value="ECO:0007669"/>
    <property type="project" value="UniProtKB-SubCell"/>
</dbReference>
<dbReference type="EMBL" id="JAPVER010000020">
    <property type="protein sequence ID" value="MCZ3366375.1"/>
    <property type="molecule type" value="Genomic_DNA"/>
</dbReference>
<dbReference type="InterPro" id="IPR004638">
    <property type="entry name" value="EmrB-like"/>
</dbReference>
<dbReference type="Gene3D" id="1.20.1250.20">
    <property type="entry name" value="MFS general substrate transporter like domains"/>
    <property type="match status" value="1"/>
</dbReference>
<comment type="caution">
    <text evidence="9">The sequence shown here is derived from an EMBL/GenBank/DDBJ whole genome shotgun (WGS) entry which is preliminary data.</text>
</comment>
<feature type="transmembrane region" description="Helical" evidence="7">
    <location>
        <begin position="270"/>
        <end position="293"/>
    </location>
</feature>
<evidence type="ECO:0000256" key="1">
    <source>
        <dbReference type="ARBA" id="ARBA00004651"/>
    </source>
</evidence>
<dbReference type="Proteomes" id="UP001074446">
    <property type="component" value="Unassembled WGS sequence"/>
</dbReference>
<feature type="transmembrane region" description="Helical" evidence="7">
    <location>
        <begin position="405"/>
        <end position="425"/>
    </location>
</feature>
<evidence type="ECO:0000256" key="2">
    <source>
        <dbReference type="ARBA" id="ARBA00022448"/>
    </source>
</evidence>
<feature type="transmembrane region" description="Helical" evidence="7">
    <location>
        <begin position="335"/>
        <end position="356"/>
    </location>
</feature>
<feature type="transmembrane region" description="Helical" evidence="7">
    <location>
        <begin position="230"/>
        <end position="249"/>
    </location>
</feature>
<dbReference type="PANTHER" id="PTHR23501:SF197">
    <property type="entry name" value="COMD"/>
    <property type="match status" value="1"/>
</dbReference>
<keyword evidence="11" id="KW-1185">Reference proteome</keyword>
<keyword evidence="4 7" id="KW-0812">Transmembrane</keyword>
<dbReference type="InterPro" id="IPR011701">
    <property type="entry name" value="MFS"/>
</dbReference>
<feature type="domain" description="Major facilitator superfamily (MFS) profile" evidence="8">
    <location>
        <begin position="14"/>
        <end position="468"/>
    </location>
</feature>
<evidence type="ECO:0000256" key="6">
    <source>
        <dbReference type="ARBA" id="ARBA00023136"/>
    </source>
</evidence>
<feature type="transmembrane region" description="Helical" evidence="7">
    <location>
        <begin position="48"/>
        <end position="67"/>
    </location>
</feature>
<dbReference type="Gene3D" id="1.20.1720.10">
    <property type="entry name" value="Multidrug resistance protein D"/>
    <property type="match status" value="1"/>
</dbReference>
<dbReference type="InterPro" id="IPR036259">
    <property type="entry name" value="MFS_trans_sf"/>
</dbReference>
<feature type="transmembrane region" description="Helical" evidence="7">
    <location>
        <begin position="137"/>
        <end position="159"/>
    </location>
</feature>
<dbReference type="NCBIfam" id="TIGR00711">
    <property type="entry name" value="efflux_EmrB"/>
    <property type="match status" value="1"/>
</dbReference>
<evidence type="ECO:0000256" key="3">
    <source>
        <dbReference type="ARBA" id="ARBA00022475"/>
    </source>
</evidence>
<keyword evidence="3" id="KW-1003">Cell membrane</keyword>
<feature type="transmembrane region" description="Helical" evidence="7">
    <location>
        <begin position="165"/>
        <end position="187"/>
    </location>
</feature>
<dbReference type="SUPFAM" id="SSF103473">
    <property type="entry name" value="MFS general substrate transporter"/>
    <property type="match status" value="1"/>
</dbReference>
<protein>
    <submittedName>
        <fullName evidence="9">MDR family MFS transporter</fullName>
    </submittedName>
</protein>
<organism evidence="9 11">
    <name type="scientific">Methanobacterium veterum</name>
    <dbReference type="NCBI Taxonomy" id="408577"/>
    <lineage>
        <taxon>Archaea</taxon>
        <taxon>Methanobacteriati</taxon>
        <taxon>Methanobacteriota</taxon>
        <taxon>Methanomada group</taxon>
        <taxon>Methanobacteria</taxon>
        <taxon>Methanobacteriales</taxon>
        <taxon>Methanobacteriaceae</taxon>
        <taxon>Methanobacterium</taxon>
    </lineage>
</organism>
<evidence type="ECO:0000313" key="10">
    <source>
        <dbReference type="EMBL" id="MCZ3371883.1"/>
    </source>
</evidence>
<dbReference type="GO" id="GO:0022857">
    <property type="term" value="F:transmembrane transporter activity"/>
    <property type="evidence" value="ECO:0007669"/>
    <property type="project" value="InterPro"/>
</dbReference>
<keyword evidence="2" id="KW-0813">Transport</keyword>
<comment type="subcellular location">
    <subcellularLocation>
        <location evidence="1">Cell membrane</location>
        <topology evidence="1">Multi-pass membrane protein</topology>
    </subcellularLocation>
</comment>
<dbReference type="AlphaFoldDB" id="A0A9E5A1F7"/>
<dbReference type="PROSITE" id="PS00217">
    <property type="entry name" value="SUGAR_TRANSPORT_2"/>
    <property type="match status" value="1"/>
</dbReference>
<evidence type="ECO:0000313" key="11">
    <source>
        <dbReference type="Proteomes" id="UP001068021"/>
    </source>
</evidence>
<evidence type="ECO:0000256" key="5">
    <source>
        <dbReference type="ARBA" id="ARBA00022989"/>
    </source>
</evidence>
<gene>
    <name evidence="10" type="ORF">O3H35_04500</name>
    <name evidence="9" type="ORF">O3H54_10835</name>
</gene>
<dbReference type="PRINTS" id="PR01036">
    <property type="entry name" value="TCRTETB"/>
</dbReference>
<sequence>MDAENDVLKHFKLIISGLIISLLIVSLDSTITTTAMPNIIASLGGLEYYVWPVTIYLATVIISAMLSGKLSDFYGSKKVLICALLVFILGSVLCGFSQNMTELILFRALQGLGAGIIVTVPKKIIAEMVPPRQRGKYMGLFGIAGGISTVVGPTLGGFITDSLGWQWIFFVNVPIGIIALSLIIPYLPEFGVTVKEKIMDYLGIITFTGALTSFLAALTCSQQNTVISQVLLDSLWIFAVIMFFGFIYAERKAKEPVLPLYLFKNSVFTISTVSVFLLGAITLAGTVYIPLFLQSVQGLSPSSSGAYLTPLMFTMIITAVLSGQVISKTGTYKKLAILSFAIGAAGMFLLSTLTPNTSGLEIIIYEIIIGISAGLAMPLFTVAAQNSVAKRDLGVVTASSMYIEQLGSVIGLAVLGTIANMTLNINLQNTVHVSSSLLVTAICNVFAVAVLMNIIGLVLCLFLKDICMSNEIDGEEIGYQDLAESKKEKEFDV</sequence>
<dbReference type="Proteomes" id="UP001068021">
    <property type="component" value="Unassembled WGS sequence"/>
</dbReference>
<evidence type="ECO:0000256" key="7">
    <source>
        <dbReference type="SAM" id="Phobius"/>
    </source>
</evidence>
<feature type="transmembrane region" description="Helical" evidence="7">
    <location>
        <begin position="79"/>
        <end position="98"/>
    </location>
</feature>
<accession>A0A9E5A1F7</accession>
<keyword evidence="5 7" id="KW-1133">Transmembrane helix</keyword>
<feature type="transmembrane region" description="Helical" evidence="7">
    <location>
        <begin position="12"/>
        <end position="36"/>
    </location>
</feature>
<dbReference type="FunFam" id="1.20.1720.10:FF:000004">
    <property type="entry name" value="EmrB/QacA family drug resistance transporter"/>
    <property type="match status" value="1"/>
</dbReference>
<feature type="transmembrane region" description="Helical" evidence="7">
    <location>
        <begin position="362"/>
        <end position="384"/>
    </location>
</feature>
<dbReference type="InterPro" id="IPR005829">
    <property type="entry name" value="Sugar_transporter_CS"/>
</dbReference>
<feature type="transmembrane region" description="Helical" evidence="7">
    <location>
        <begin position="437"/>
        <end position="463"/>
    </location>
</feature>
<dbReference type="EMBL" id="JAPVES010000029">
    <property type="protein sequence ID" value="MCZ3371883.1"/>
    <property type="molecule type" value="Genomic_DNA"/>
</dbReference>
<name>A0A9E5A1F7_9EURY</name>
<evidence type="ECO:0000256" key="4">
    <source>
        <dbReference type="ARBA" id="ARBA00022692"/>
    </source>
</evidence>
<dbReference type="PROSITE" id="PS50850">
    <property type="entry name" value="MFS"/>
    <property type="match status" value="1"/>
</dbReference>
<dbReference type="Pfam" id="PF07690">
    <property type="entry name" value="MFS_1"/>
    <property type="match status" value="1"/>
</dbReference>
<dbReference type="InterPro" id="IPR020846">
    <property type="entry name" value="MFS_dom"/>
</dbReference>
<evidence type="ECO:0000313" key="9">
    <source>
        <dbReference type="EMBL" id="MCZ3366375.1"/>
    </source>
</evidence>
<feature type="transmembrane region" description="Helical" evidence="7">
    <location>
        <begin position="104"/>
        <end position="125"/>
    </location>
</feature>
<feature type="transmembrane region" description="Helical" evidence="7">
    <location>
        <begin position="305"/>
        <end position="323"/>
    </location>
</feature>
<reference evidence="9" key="1">
    <citation type="submission" date="2022-12" db="EMBL/GenBank/DDBJ databases">
        <title>Reclassification of two methanogenic archaea species isolated from the Kolyma lowland permafrost.</title>
        <authorList>
            <person name="Trubitsyn V.E."/>
            <person name="Rivkina E.M."/>
            <person name="Shcherbakova V.A."/>
        </authorList>
    </citation>
    <scope>NUCLEOTIDE SEQUENCE</scope>
    <source>
        <strain evidence="9">M2</strain>
        <strain evidence="10">MK4</strain>
    </source>
</reference>
<keyword evidence="6 7" id="KW-0472">Membrane</keyword>
<proteinExistence type="predicted"/>
<dbReference type="CDD" id="cd17502">
    <property type="entry name" value="MFS_Azr1_MDR_like"/>
    <property type="match status" value="1"/>
</dbReference>
<feature type="transmembrane region" description="Helical" evidence="7">
    <location>
        <begin position="199"/>
        <end position="218"/>
    </location>
</feature>